<evidence type="ECO:0000313" key="2">
    <source>
        <dbReference type="Proteomes" id="UP000277671"/>
    </source>
</evidence>
<dbReference type="OrthoDB" id="4366615at2"/>
<sequence>MGSGHWSTDVYGAAASYRAATGRSAFAYSDSGARRVHERLDPRGVGVRESCDSDEHPRSTPIAVLFDVTGSMGNVPRTLQGKLPELFGLLMRKGYAADPQIMFGAIGDATCDRVPLQIGQFESDNRMDDDLGSIVLEGGGGGQRTESYELAMYFMARHTSLDSVQRRGRRGYLFLIGDELPYPQVKPAEVHRWIGDELAEPISVAAIVAELRQRFEVYYILPSGASYAGDPEILGYWRRLLGQHVIELDDLDAVCETIALTVGLGEQAIDLAEGLNDLDDIGSTATGAVGKALATIGSSSRGGVVRTSLPDGLETDGPEDGLVRL</sequence>
<accession>A0A495JUS0</accession>
<keyword evidence="2" id="KW-1185">Reference proteome</keyword>
<proteinExistence type="predicted"/>
<comment type="caution">
    <text evidence="1">The sequence shown here is derived from an EMBL/GenBank/DDBJ whole genome shotgun (WGS) entry which is preliminary data.</text>
</comment>
<dbReference type="AlphaFoldDB" id="A0A495JUS0"/>
<dbReference type="RefSeq" id="WP_121160308.1">
    <property type="nucleotide sequence ID" value="NZ_RBKT01000001.1"/>
</dbReference>
<dbReference type="EMBL" id="RBKT01000001">
    <property type="protein sequence ID" value="RKR92288.1"/>
    <property type="molecule type" value="Genomic_DNA"/>
</dbReference>
<evidence type="ECO:0008006" key="3">
    <source>
        <dbReference type="Google" id="ProtNLM"/>
    </source>
</evidence>
<evidence type="ECO:0000313" key="1">
    <source>
        <dbReference type="EMBL" id="RKR92288.1"/>
    </source>
</evidence>
<organism evidence="1 2">
    <name type="scientific">Micromonospora pisi</name>
    <dbReference type="NCBI Taxonomy" id="589240"/>
    <lineage>
        <taxon>Bacteria</taxon>
        <taxon>Bacillati</taxon>
        <taxon>Actinomycetota</taxon>
        <taxon>Actinomycetes</taxon>
        <taxon>Micromonosporales</taxon>
        <taxon>Micromonosporaceae</taxon>
        <taxon>Micromonospora</taxon>
    </lineage>
</organism>
<reference evidence="1 2" key="1">
    <citation type="submission" date="2018-10" db="EMBL/GenBank/DDBJ databases">
        <title>Sequencing the genomes of 1000 actinobacteria strains.</title>
        <authorList>
            <person name="Klenk H.-P."/>
        </authorList>
    </citation>
    <scope>NUCLEOTIDE SEQUENCE [LARGE SCALE GENOMIC DNA]</scope>
    <source>
        <strain evidence="1 2">DSM 45175</strain>
    </source>
</reference>
<gene>
    <name evidence="1" type="ORF">BDK92_6726</name>
</gene>
<name>A0A495JUS0_9ACTN</name>
<dbReference type="Proteomes" id="UP000277671">
    <property type="component" value="Unassembled WGS sequence"/>
</dbReference>
<protein>
    <recommendedName>
        <fullName evidence="3">VWFA domain-containing protein</fullName>
    </recommendedName>
</protein>